<dbReference type="AlphaFoldDB" id="A0A0F9C1X0"/>
<comment type="subcellular location">
    <subcellularLocation>
        <location evidence="1">Cell membrane</location>
        <topology evidence="1">Lipid-anchor</topology>
    </subcellularLocation>
</comment>
<comment type="caution">
    <text evidence="8">The sequence shown here is derived from an EMBL/GenBank/DDBJ whole genome shotgun (WGS) entry which is preliminary data.</text>
</comment>
<evidence type="ECO:0000256" key="1">
    <source>
        <dbReference type="ARBA" id="ARBA00004193"/>
    </source>
</evidence>
<feature type="domain" description="ABC transporter substrate-binding protein PnrA-like" evidence="7">
    <location>
        <begin position="36"/>
        <end position="340"/>
    </location>
</feature>
<evidence type="ECO:0000256" key="3">
    <source>
        <dbReference type="ARBA" id="ARBA00022475"/>
    </source>
</evidence>
<dbReference type="PROSITE" id="PS51257">
    <property type="entry name" value="PROKAR_LIPOPROTEIN"/>
    <property type="match status" value="1"/>
</dbReference>
<keyword evidence="6" id="KW-0449">Lipoprotein</keyword>
<dbReference type="EMBL" id="LAZR01048990">
    <property type="protein sequence ID" value="KKK90676.1"/>
    <property type="molecule type" value="Genomic_DNA"/>
</dbReference>
<feature type="non-terminal residue" evidence="8">
    <location>
        <position position="341"/>
    </location>
</feature>
<protein>
    <recommendedName>
        <fullName evidence="7">ABC transporter substrate-binding protein PnrA-like domain-containing protein</fullName>
    </recommendedName>
</protein>
<dbReference type="SUPFAM" id="SSF53822">
    <property type="entry name" value="Periplasmic binding protein-like I"/>
    <property type="match status" value="1"/>
</dbReference>
<dbReference type="PANTHER" id="PTHR34296:SF2">
    <property type="entry name" value="ABC TRANSPORTER GUANOSINE-BINDING PROTEIN NUPN"/>
    <property type="match status" value="1"/>
</dbReference>
<dbReference type="InterPro" id="IPR003760">
    <property type="entry name" value="PnrA-like"/>
</dbReference>
<evidence type="ECO:0000256" key="5">
    <source>
        <dbReference type="ARBA" id="ARBA00023136"/>
    </source>
</evidence>
<proteinExistence type="inferred from homology"/>
<dbReference type="PANTHER" id="PTHR34296">
    <property type="entry name" value="TRANSCRIPTIONAL ACTIVATOR PROTEIN MED"/>
    <property type="match status" value="1"/>
</dbReference>
<keyword evidence="3" id="KW-1003">Cell membrane</keyword>
<keyword evidence="5" id="KW-0472">Membrane</keyword>
<dbReference type="Pfam" id="PF02608">
    <property type="entry name" value="Bmp"/>
    <property type="match status" value="1"/>
</dbReference>
<gene>
    <name evidence="8" type="ORF">LCGC14_2720620</name>
</gene>
<accession>A0A0F9C1X0</accession>
<name>A0A0F9C1X0_9ZZZZ</name>
<dbReference type="Gene3D" id="3.40.50.2300">
    <property type="match status" value="2"/>
</dbReference>
<organism evidence="8">
    <name type="scientific">marine sediment metagenome</name>
    <dbReference type="NCBI Taxonomy" id="412755"/>
    <lineage>
        <taxon>unclassified sequences</taxon>
        <taxon>metagenomes</taxon>
        <taxon>ecological metagenomes</taxon>
    </lineage>
</organism>
<dbReference type="GO" id="GO:0005886">
    <property type="term" value="C:plasma membrane"/>
    <property type="evidence" value="ECO:0007669"/>
    <property type="project" value="UniProtKB-SubCell"/>
</dbReference>
<evidence type="ECO:0000256" key="4">
    <source>
        <dbReference type="ARBA" id="ARBA00022729"/>
    </source>
</evidence>
<dbReference type="InterPro" id="IPR050957">
    <property type="entry name" value="BMP_lipoprotein"/>
</dbReference>
<sequence length="341" mass="37710">MKKSWLFLLTALLVILTLGLTSCRKKEAAKPEEEKKVKVVLYVNGTLGDKSFFDSANRGLEMAVKELGIEAKTIEGGYAPERWEPDIAQLVEGDWDIIIAGTWQLQEHLEKIAPKHPEKKFFTYDTTVDYSRGGLDNVYSILYSQNEGSFLVGALAAMITTSDMALANPEKVIGFLGGMDIPVINDFKVGYEQGAKYIDPDIKVLVSYAGAWNDPAKGKELILAQYDQGADIAFNVAGETGLGLLDAAKDKKRYAIGVDSDQYLLYKESDPEKASHIVTSMMKNVDLSLYRAIKLHLEGKLAYGKEEVLGIEKNGVGVADNENFKKLVPQEFAARIKELEK</sequence>
<comment type="similarity">
    <text evidence="2">Belongs to the BMP lipoprotein family.</text>
</comment>
<keyword evidence="4" id="KW-0732">Signal</keyword>
<evidence type="ECO:0000256" key="6">
    <source>
        <dbReference type="ARBA" id="ARBA00023288"/>
    </source>
</evidence>
<evidence type="ECO:0000259" key="7">
    <source>
        <dbReference type="Pfam" id="PF02608"/>
    </source>
</evidence>
<reference evidence="8" key="1">
    <citation type="journal article" date="2015" name="Nature">
        <title>Complex archaea that bridge the gap between prokaryotes and eukaryotes.</title>
        <authorList>
            <person name="Spang A."/>
            <person name="Saw J.H."/>
            <person name="Jorgensen S.L."/>
            <person name="Zaremba-Niedzwiedzka K."/>
            <person name="Martijn J."/>
            <person name="Lind A.E."/>
            <person name="van Eijk R."/>
            <person name="Schleper C."/>
            <person name="Guy L."/>
            <person name="Ettema T.J."/>
        </authorList>
    </citation>
    <scope>NUCLEOTIDE SEQUENCE</scope>
</reference>
<evidence type="ECO:0000313" key="8">
    <source>
        <dbReference type="EMBL" id="KKK90676.1"/>
    </source>
</evidence>
<dbReference type="CDD" id="cd19964">
    <property type="entry name" value="PBP1_BMP-like"/>
    <property type="match status" value="1"/>
</dbReference>
<dbReference type="InterPro" id="IPR028082">
    <property type="entry name" value="Peripla_BP_I"/>
</dbReference>
<evidence type="ECO:0000256" key="2">
    <source>
        <dbReference type="ARBA" id="ARBA00008610"/>
    </source>
</evidence>